<keyword evidence="8 11" id="KW-0521">NADP</keyword>
<evidence type="ECO:0000256" key="9">
    <source>
        <dbReference type="ARBA" id="ARBA00023141"/>
    </source>
</evidence>
<evidence type="ECO:0000256" key="5">
    <source>
        <dbReference type="ARBA" id="ARBA00022630"/>
    </source>
</evidence>
<dbReference type="GO" id="GO:0009423">
    <property type="term" value="P:chorismate biosynthetic process"/>
    <property type="evidence" value="ECO:0007669"/>
    <property type="project" value="UniProtKB-UniRule"/>
</dbReference>
<feature type="binding site" evidence="11">
    <location>
        <position position="47"/>
    </location>
    <ligand>
        <name>NADP(+)</name>
        <dbReference type="ChEBI" id="CHEBI:58349"/>
    </ligand>
</feature>
<dbReference type="Pfam" id="PF01264">
    <property type="entry name" value="Chorismate_synt"/>
    <property type="match status" value="1"/>
</dbReference>
<evidence type="ECO:0000256" key="3">
    <source>
        <dbReference type="ARBA" id="ARBA00013036"/>
    </source>
</evidence>
<keyword evidence="5 11" id="KW-0285">Flavoprotein</keyword>
<dbReference type="InterPro" id="IPR020541">
    <property type="entry name" value="Chorismate_synthase_CS"/>
</dbReference>
<dbReference type="GO" id="GO:0005829">
    <property type="term" value="C:cytosol"/>
    <property type="evidence" value="ECO:0007669"/>
    <property type="project" value="TreeGrafter"/>
</dbReference>
<comment type="catalytic activity">
    <reaction evidence="11">
        <text>5-O-(1-carboxyvinyl)-3-phosphoshikimate = chorismate + phosphate</text>
        <dbReference type="Rhea" id="RHEA:21020"/>
        <dbReference type="ChEBI" id="CHEBI:29748"/>
        <dbReference type="ChEBI" id="CHEBI:43474"/>
        <dbReference type="ChEBI" id="CHEBI:57701"/>
        <dbReference type="EC" id="4.2.3.5"/>
    </reaction>
</comment>
<dbReference type="PROSITE" id="PS00788">
    <property type="entry name" value="CHORISMATE_SYNTHASE_2"/>
    <property type="match status" value="1"/>
</dbReference>
<dbReference type="PIRSF" id="PIRSF001456">
    <property type="entry name" value="Chorismate_synth"/>
    <property type="match status" value="1"/>
</dbReference>
<keyword evidence="4 11" id="KW-0028">Amino-acid biosynthesis</keyword>
<evidence type="ECO:0000256" key="1">
    <source>
        <dbReference type="ARBA" id="ARBA00005044"/>
    </source>
</evidence>
<dbReference type="OrthoDB" id="9771806at2"/>
<comment type="cofactor">
    <cofactor evidence="11">
        <name>FMNH2</name>
        <dbReference type="ChEBI" id="CHEBI:57618"/>
    </cofactor>
    <text evidence="11">Reduced FMN (FMNH(2)).</text>
</comment>
<sequence length="361" mass="39448">MKSTIGKNITISLYGESHGESIGVVIDGLEAGIKLNLDAVQAQLDKRRAKGKISTQRHEEDLFHITSGFFNGCTTGTPLHIQIMNKEQHSRDYTPQLLRPSHADYTAYVKYHGCQDYRGGGHFSGRITAPLVAAGAIAQQILEKKGILIGTHIKQCMDIHDREFDDLNADLKALSAMDFAVLDNDAQSAMIKLIEAAAAQKDSVGGILETMILNVPAGIGEPYFHSIESNLSAYLFSVPAVKGVEFGMGFDFVNHYGSEANDAWLMSGDKIVSKTNNNGGINGGIANGMPILFRTVIKPTPSIFKPQQTVDYNEKKETILELKGRHDPAIFHRARVVVDAVTALCLLDLCVEAYGGKWMRD</sequence>
<dbReference type="InterPro" id="IPR035904">
    <property type="entry name" value="Chorismate_synth_AroC_sf"/>
</dbReference>
<keyword evidence="9 11" id="KW-0057">Aromatic amino acid biosynthesis</keyword>
<feature type="binding site" evidence="11">
    <location>
        <position position="52"/>
    </location>
    <ligand>
        <name>NADP(+)</name>
        <dbReference type="ChEBI" id="CHEBI:58349"/>
    </ligand>
</feature>
<feature type="binding site" evidence="11">
    <location>
        <position position="325"/>
    </location>
    <ligand>
        <name>FMN</name>
        <dbReference type="ChEBI" id="CHEBI:58210"/>
    </ligand>
</feature>
<evidence type="ECO:0000256" key="8">
    <source>
        <dbReference type="ARBA" id="ARBA00022857"/>
    </source>
</evidence>
<feature type="binding site" evidence="11">
    <location>
        <begin position="122"/>
        <end position="124"/>
    </location>
    <ligand>
        <name>FMN</name>
        <dbReference type="ChEBI" id="CHEBI:58210"/>
    </ligand>
</feature>
<keyword evidence="7 11" id="KW-0274">FAD</keyword>
<evidence type="ECO:0000313" key="13">
    <source>
        <dbReference type="Proteomes" id="UP000247612"/>
    </source>
</evidence>
<evidence type="ECO:0000256" key="10">
    <source>
        <dbReference type="ARBA" id="ARBA00023239"/>
    </source>
</evidence>
<evidence type="ECO:0000256" key="4">
    <source>
        <dbReference type="ARBA" id="ARBA00022605"/>
    </source>
</evidence>
<reference evidence="12 13" key="1">
    <citation type="submission" date="2018-05" db="EMBL/GenBank/DDBJ databases">
        <title>Genomic Encyclopedia of Type Strains, Phase IV (KMG-IV): sequencing the most valuable type-strain genomes for metagenomic binning, comparative biology and taxonomic classification.</title>
        <authorList>
            <person name="Goeker M."/>
        </authorList>
    </citation>
    <scope>NUCLEOTIDE SEQUENCE [LARGE SCALE GENOMIC DNA]</scope>
    <source>
        <strain evidence="12 13">JC118</strain>
    </source>
</reference>
<comment type="caution">
    <text evidence="11">Lacks conserved residue(s) required for the propagation of feature annotation.</text>
</comment>
<dbReference type="UniPathway" id="UPA00053">
    <property type="reaction ID" value="UER00090"/>
</dbReference>
<dbReference type="PANTHER" id="PTHR21085:SF0">
    <property type="entry name" value="CHORISMATE SYNTHASE"/>
    <property type="match status" value="1"/>
</dbReference>
<name>A0A318KSW8_9FIRM</name>
<dbReference type="AlphaFoldDB" id="A0A318KSW8"/>
<keyword evidence="6 11" id="KW-0288">FMN</keyword>
<comment type="function">
    <text evidence="11">Catalyzes the anti-1,4-elimination of the C-3 phosphate and the C-6 proR hydrogen from 5-enolpyruvylshikimate-3-phosphate (EPSP) to yield chorismate, which is the branch point compound that serves as the starting substrate for the three terminal pathways of aromatic amino acid biosynthesis. This reaction introduces a second double bond into the aromatic ring system.</text>
</comment>
<organism evidence="12 13">
    <name type="scientific">Dielma fastidiosa</name>
    <dbReference type="NCBI Taxonomy" id="1034346"/>
    <lineage>
        <taxon>Bacteria</taxon>
        <taxon>Bacillati</taxon>
        <taxon>Bacillota</taxon>
        <taxon>Erysipelotrichia</taxon>
        <taxon>Erysipelotrichales</taxon>
        <taxon>Erysipelotrichaceae</taxon>
        <taxon>Dielma</taxon>
    </lineage>
</organism>
<keyword evidence="13" id="KW-1185">Reference proteome</keyword>
<comment type="similarity">
    <text evidence="2 11">Belongs to the chorismate synthase family.</text>
</comment>
<dbReference type="CDD" id="cd07304">
    <property type="entry name" value="Chorismate_synthase"/>
    <property type="match status" value="1"/>
</dbReference>
<keyword evidence="10 11" id="KW-0456">Lyase</keyword>
<dbReference type="RefSeq" id="WP_022938767.1">
    <property type="nucleotide sequence ID" value="NZ_CABKRQ010000006.1"/>
</dbReference>
<protein>
    <recommendedName>
        <fullName evidence="3 11">Chorismate synthase</fullName>
        <shortName evidence="11">CS</shortName>
        <ecNumber evidence="3 11">4.2.3.5</ecNumber>
    </recommendedName>
    <alternativeName>
        <fullName evidence="11">5-enolpyruvylshikimate-3-phosphate phospholyase</fullName>
    </alternativeName>
</protein>
<comment type="caution">
    <text evidence="12">The sequence shown here is derived from an EMBL/GenBank/DDBJ whole genome shotgun (WGS) entry which is preliminary data.</text>
</comment>
<dbReference type="GO" id="GO:0009073">
    <property type="term" value="P:aromatic amino acid family biosynthetic process"/>
    <property type="evidence" value="ECO:0007669"/>
    <property type="project" value="UniProtKB-KW"/>
</dbReference>
<gene>
    <name evidence="11" type="primary">aroC</name>
    <name evidence="12" type="ORF">DES51_10282</name>
</gene>
<evidence type="ECO:0000313" key="12">
    <source>
        <dbReference type="EMBL" id="PXX80964.1"/>
    </source>
</evidence>
<evidence type="ECO:0000256" key="11">
    <source>
        <dbReference type="HAMAP-Rule" id="MF_00300"/>
    </source>
</evidence>
<dbReference type="STRING" id="1034346.GCA_000313565_02480"/>
<dbReference type="NCBIfam" id="TIGR00033">
    <property type="entry name" value="aroC"/>
    <property type="match status" value="1"/>
</dbReference>
<accession>A0A318KSW8</accession>
<dbReference type="SUPFAM" id="SSF103263">
    <property type="entry name" value="Chorismate synthase, AroC"/>
    <property type="match status" value="1"/>
</dbReference>
<dbReference type="GO" id="GO:0004107">
    <property type="term" value="F:chorismate synthase activity"/>
    <property type="evidence" value="ECO:0007669"/>
    <property type="project" value="UniProtKB-UniRule"/>
</dbReference>
<dbReference type="EMBL" id="QJKH01000002">
    <property type="protein sequence ID" value="PXX80964.1"/>
    <property type="molecule type" value="Genomic_DNA"/>
</dbReference>
<evidence type="ECO:0000256" key="2">
    <source>
        <dbReference type="ARBA" id="ARBA00008014"/>
    </source>
</evidence>
<dbReference type="NCBIfam" id="NF003793">
    <property type="entry name" value="PRK05382.1"/>
    <property type="match status" value="1"/>
</dbReference>
<dbReference type="PANTHER" id="PTHR21085">
    <property type="entry name" value="CHORISMATE SYNTHASE"/>
    <property type="match status" value="1"/>
</dbReference>
<comment type="pathway">
    <text evidence="1 11">Metabolic intermediate biosynthesis; chorismate biosynthesis; chorismate from D-erythrose 4-phosphate and phosphoenolpyruvate: step 7/7.</text>
</comment>
<dbReference type="Proteomes" id="UP000247612">
    <property type="component" value="Unassembled WGS sequence"/>
</dbReference>
<comment type="subunit">
    <text evidence="11">Homotetramer.</text>
</comment>
<proteinExistence type="inferred from homology"/>
<feature type="binding site" evidence="11">
    <location>
        <begin position="298"/>
        <end position="302"/>
    </location>
    <ligand>
        <name>FMN</name>
        <dbReference type="ChEBI" id="CHEBI:58210"/>
    </ligand>
</feature>
<evidence type="ECO:0000256" key="6">
    <source>
        <dbReference type="ARBA" id="ARBA00022643"/>
    </source>
</evidence>
<dbReference type="EC" id="4.2.3.5" evidence="3 11"/>
<dbReference type="InterPro" id="IPR000453">
    <property type="entry name" value="Chorismate_synth"/>
</dbReference>
<dbReference type="Gene3D" id="3.60.150.10">
    <property type="entry name" value="Chorismate synthase AroC"/>
    <property type="match status" value="1"/>
</dbReference>
<feature type="binding site" evidence="11">
    <location>
        <position position="283"/>
    </location>
    <ligand>
        <name>FMN</name>
        <dbReference type="ChEBI" id="CHEBI:58210"/>
    </ligand>
</feature>
<dbReference type="GO" id="GO:0010181">
    <property type="term" value="F:FMN binding"/>
    <property type="evidence" value="ECO:0007669"/>
    <property type="project" value="TreeGrafter"/>
</dbReference>
<evidence type="ECO:0000256" key="7">
    <source>
        <dbReference type="ARBA" id="ARBA00022827"/>
    </source>
</evidence>
<dbReference type="HAMAP" id="MF_00300">
    <property type="entry name" value="Chorismate_synth"/>
    <property type="match status" value="1"/>
</dbReference>
<dbReference type="GO" id="GO:0008652">
    <property type="term" value="P:amino acid biosynthetic process"/>
    <property type="evidence" value="ECO:0007669"/>
    <property type="project" value="UniProtKB-KW"/>
</dbReference>